<organism evidence="1 2">
    <name type="scientific">Colwellia psychrerythraea</name>
    <name type="common">Vibrio psychroerythus</name>
    <dbReference type="NCBI Taxonomy" id="28229"/>
    <lineage>
        <taxon>Bacteria</taxon>
        <taxon>Pseudomonadati</taxon>
        <taxon>Pseudomonadota</taxon>
        <taxon>Gammaproteobacteria</taxon>
        <taxon>Alteromonadales</taxon>
        <taxon>Colwelliaceae</taxon>
        <taxon>Colwellia</taxon>
    </lineage>
</organism>
<dbReference type="InterPro" id="IPR011004">
    <property type="entry name" value="Trimer_LpxA-like_sf"/>
</dbReference>
<evidence type="ECO:0000313" key="2">
    <source>
        <dbReference type="Proteomes" id="UP000243053"/>
    </source>
</evidence>
<comment type="caution">
    <text evidence="1">The sequence shown here is derived from an EMBL/GenBank/DDBJ whole genome shotgun (WGS) entry which is preliminary data.</text>
</comment>
<dbReference type="EMBL" id="MAAF01000039">
    <property type="protein sequence ID" value="OUR82553.1"/>
    <property type="molecule type" value="Genomic_DNA"/>
</dbReference>
<reference evidence="2" key="1">
    <citation type="journal article" date="2017" name="Proc. Natl. Acad. Sci. U.S.A.">
        <title>Simulation of Deepwater Horizon oil plume reveals substrate specialization within a complex community of hydrocarbon degraders.</title>
        <authorList>
            <person name="Hu P."/>
            <person name="Dubinsky E.A."/>
            <person name="Probst A.J."/>
            <person name="Wang J."/>
            <person name="Sieber C.M.K."/>
            <person name="Tom L.M."/>
            <person name="Gardinali P."/>
            <person name="Banfield J.F."/>
            <person name="Atlas R.M."/>
            <person name="Andersen G.L."/>
        </authorList>
    </citation>
    <scope>NUCLEOTIDE SEQUENCE [LARGE SCALE GENOMIC DNA]</scope>
</reference>
<sequence>MIQNKTLHLSMIKPALRHPKTAEVRGRNAVIATGSVVVKNIPRNCLVVGYPAKVKLELSLSISFLAKSADIIKVSHSEYIF</sequence>
<protein>
    <submittedName>
        <fullName evidence="1">Uncharacterized protein</fullName>
    </submittedName>
</protein>
<gene>
    <name evidence="1" type="ORF">A9Q75_05775</name>
</gene>
<evidence type="ECO:0000313" key="1">
    <source>
        <dbReference type="EMBL" id="OUR82553.1"/>
    </source>
</evidence>
<dbReference type="Proteomes" id="UP000243053">
    <property type="component" value="Unassembled WGS sequence"/>
</dbReference>
<dbReference type="AlphaFoldDB" id="A0A1Y5EIH6"/>
<name>A0A1Y5EIH6_COLPS</name>
<dbReference type="SUPFAM" id="SSF51161">
    <property type="entry name" value="Trimeric LpxA-like enzymes"/>
    <property type="match status" value="1"/>
</dbReference>
<proteinExistence type="predicted"/>
<accession>A0A1Y5EIH6</accession>
<dbReference type="Gene3D" id="2.160.10.10">
    <property type="entry name" value="Hexapeptide repeat proteins"/>
    <property type="match status" value="1"/>
</dbReference>